<feature type="compositionally biased region" description="Basic and acidic residues" evidence="1">
    <location>
        <begin position="1005"/>
        <end position="1018"/>
    </location>
</feature>
<feature type="compositionally biased region" description="Low complexity" evidence="1">
    <location>
        <begin position="736"/>
        <end position="747"/>
    </location>
</feature>
<feature type="compositionally biased region" description="Basic and acidic residues" evidence="1">
    <location>
        <begin position="846"/>
        <end position="858"/>
    </location>
</feature>
<dbReference type="Proteomes" id="UP001498398">
    <property type="component" value="Unassembled WGS sequence"/>
</dbReference>
<feature type="compositionally biased region" description="Low complexity" evidence="1">
    <location>
        <begin position="613"/>
        <end position="640"/>
    </location>
</feature>
<gene>
    <name evidence="2" type="ORF">VKT23_018530</name>
</gene>
<dbReference type="EMBL" id="JBANRG010000084">
    <property type="protein sequence ID" value="KAK7437631.1"/>
    <property type="molecule type" value="Genomic_DNA"/>
</dbReference>
<feature type="compositionally biased region" description="Basic and acidic residues" evidence="1">
    <location>
        <begin position="888"/>
        <end position="906"/>
    </location>
</feature>
<organism evidence="2 3">
    <name type="scientific">Marasmiellus scandens</name>
    <dbReference type="NCBI Taxonomy" id="2682957"/>
    <lineage>
        <taxon>Eukaryota</taxon>
        <taxon>Fungi</taxon>
        <taxon>Dikarya</taxon>
        <taxon>Basidiomycota</taxon>
        <taxon>Agaricomycotina</taxon>
        <taxon>Agaricomycetes</taxon>
        <taxon>Agaricomycetidae</taxon>
        <taxon>Agaricales</taxon>
        <taxon>Marasmiineae</taxon>
        <taxon>Omphalotaceae</taxon>
        <taxon>Marasmiellus</taxon>
    </lineage>
</organism>
<feature type="region of interest" description="Disordered" evidence="1">
    <location>
        <begin position="785"/>
        <end position="1024"/>
    </location>
</feature>
<feature type="compositionally biased region" description="Acidic residues" evidence="1">
    <location>
        <begin position="793"/>
        <end position="826"/>
    </location>
</feature>
<protein>
    <submittedName>
        <fullName evidence="2">Uncharacterized protein</fullName>
    </submittedName>
</protein>
<reference evidence="2 3" key="1">
    <citation type="submission" date="2024-01" db="EMBL/GenBank/DDBJ databases">
        <title>A draft genome for the cacao thread blight pathogen Marasmiellus scandens.</title>
        <authorList>
            <person name="Baruah I.K."/>
            <person name="Leung J."/>
            <person name="Bukari Y."/>
            <person name="Amoako-Attah I."/>
            <person name="Meinhardt L.W."/>
            <person name="Bailey B.A."/>
            <person name="Cohen S.P."/>
        </authorList>
    </citation>
    <scope>NUCLEOTIDE SEQUENCE [LARGE SCALE GENOMIC DNA]</scope>
    <source>
        <strain evidence="2 3">GH-19</strain>
    </source>
</reference>
<accession>A0ABR1IPC4</accession>
<evidence type="ECO:0000313" key="3">
    <source>
        <dbReference type="Proteomes" id="UP001498398"/>
    </source>
</evidence>
<feature type="region of interest" description="Disordered" evidence="1">
    <location>
        <begin position="466"/>
        <end position="502"/>
    </location>
</feature>
<feature type="region of interest" description="Disordered" evidence="1">
    <location>
        <begin position="736"/>
        <end position="756"/>
    </location>
</feature>
<comment type="caution">
    <text evidence="2">The sequence shown here is derived from an EMBL/GenBank/DDBJ whole genome shotgun (WGS) entry which is preliminary data.</text>
</comment>
<name>A0ABR1IPC4_9AGAR</name>
<evidence type="ECO:0000313" key="2">
    <source>
        <dbReference type="EMBL" id="KAK7437631.1"/>
    </source>
</evidence>
<feature type="region of interest" description="Disordered" evidence="1">
    <location>
        <begin position="98"/>
        <end position="119"/>
    </location>
</feature>
<sequence length="1024" mass="115878">MSSYKGKGTNRGWAQLPDELVRTIAQHYLLDLSLTKYCPNTWETRAFWQSRMLYTVLRDMGDMERFMSICPQWHHAVQYHPFWEHAVAAIDPRDTFSTYHHVQPNPPVDSSKHQPPSRPSPYRHFRYILSSSCLVCRINSPHNNNGLTQARHSFFNTWLGQCGLCREHNGGPDRPSAQHPHYQYREREHRERSTFCGLCLREAQPFELALEYGYSYPNPYQLGPAGINPLGTLSAADLDKTRRNPLFYAGCVENEDDITFPGVETTCRMCREEWLWRRITTAPELRRVRERDRDRERSSRVRFDSWEWDHEARNVVESFIEVGEGTVDDVVSTIRDRWWLRKKTKLGSMLEQAVAAERFLNSEGGGTLPPPVKKESRKSKSDADYSDTEDAMEEEEEEEEEEDPELLQLTEESGVRDLALSDWARRRILDGFWINPADQWYDNFRLPREDEEDALAHLRAVHPCPWSTEDDNESLVASAPSEPLSPESPTQPTPQTHPLPETIFSSIPPSFTLCEEAYRAYQKEIRSVLLPGMRNLVRRIVLECALAAQRSDSSVVMDPAVKASKMSLQDVARELRECEGIWWDGWDWSRFPNVNKTKDKHTRDSSGSASDEGSTPASTTSGASGTGTSPVLSTSTLGTTPSPPPHHNDKSSSITVVGSDDPVPAPAPLQIPIPISPVLDPPRLLRPIPYIPMNIGYLPSYSSEALKNVWREACAPLYHCRCRICLRATEKANAGAQGQGRQQQTQQVPEKKDQAQVQHVERVEVKSTGGDGEIQLVQIQLDEAAAGEHGDGQGEEVEYASDQYEYSEEEEEEYEYEYEGYEEQVGEETVVGAEEEEDVIRAAYKKSRERERYTRSRSPEVVPPPKWARDKERDSTPLPASPGRPRKRSCDEVDDAKRGGSEERRSPGTPPKRIRRESPLPLTRAAKGVASLLSTSPSRKRSSEELEDEVAGGDADATYVLEQRKDLVDGGGGSPERRFKRFKTHSEEEDGDVVSPPRSLTGESTGERWESVSSEERGAVGVRI</sequence>
<proteinExistence type="predicted"/>
<feature type="compositionally biased region" description="Acidic residues" evidence="1">
    <location>
        <begin position="384"/>
        <end position="405"/>
    </location>
</feature>
<feature type="compositionally biased region" description="Basic and acidic residues" evidence="1">
    <location>
        <begin position="372"/>
        <end position="383"/>
    </location>
</feature>
<keyword evidence="3" id="KW-1185">Reference proteome</keyword>
<feature type="region of interest" description="Disordered" evidence="1">
    <location>
        <begin position="361"/>
        <end position="412"/>
    </location>
</feature>
<evidence type="ECO:0000256" key="1">
    <source>
        <dbReference type="SAM" id="MobiDB-lite"/>
    </source>
</evidence>
<feature type="region of interest" description="Disordered" evidence="1">
    <location>
        <begin position="597"/>
        <end position="665"/>
    </location>
</feature>